<sequence>MTASQLQCDCQELHRRGFLSSERLQQLSATCSSSSAAADEISTLLLEEIDAIVERVRQQHNTQEQEAALGNSELAAVAVGGALGALNAWLRPSASTTGSSSTAGPSTTKATSLWASAYDGAVATLNVAKRKRRVQQLQLRKLSGDAATCSHVVLCINGFMTQSDDPVQNWRVWCEDQNAVVFAVQWEAGDAAAWNEFCTHVNDNLSSSSVSAMVAHFTGNPWHSAQGKAEQVGVLLSQVLAERPAMVRGRKISLFGHSLGGAVIYSAFQELAKLRKERSPEEVPVITNAVSLAGAYIPDIQGLENITQSLDPQQGKFINVFSARDGVLSKLFWALQLPGQSGPGAAGCAAVTFAAAAANCINVEVSDLVVPRVENHFGHSYTHFMESIKTRVLPYLTKG</sequence>
<dbReference type="Pfam" id="PF05277">
    <property type="entry name" value="DUF726"/>
    <property type="match status" value="2"/>
</dbReference>
<accession>A0A8T1WVI6</accession>
<evidence type="ECO:0000256" key="1">
    <source>
        <dbReference type="ARBA" id="ARBA00004141"/>
    </source>
</evidence>
<dbReference type="PANTHER" id="PTHR17920">
    <property type="entry name" value="TRANSMEMBRANE AND COILED-COIL DOMAIN-CONTAINING PROTEIN 4 TMCO4"/>
    <property type="match status" value="1"/>
</dbReference>
<dbReference type="InterPro" id="IPR007941">
    <property type="entry name" value="DUF726"/>
</dbReference>
<dbReference type="EMBL" id="JAGDFL010000183">
    <property type="protein sequence ID" value="KAG7395873.1"/>
    <property type="molecule type" value="Genomic_DNA"/>
</dbReference>
<proteinExistence type="predicted"/>
<keyword evidence="4" id="KW-0472">Membrane</keyword>
<dbReference type="PANTHER" id="PTHR17920:SF3">
    <property type="entry name" value="TRANSMEMBRANE AND COILED-COIL DOMAIN-CONTAINING PROTEIN 4"/>
    <property type="match status" value="1"/>
</dbReference>
<evidence type="ECO:0000256" key="3">
    <source>
        <dbReference type="ARBA" id="ARBA00022989"/>
    </source>
</evidence>
<keyword evidence="3" id="KW-1133">Transmembrane helix</keyword>
<reference evidence="5" key="1">
    <citation type="submission" date="2021-02" db="EMBL/GenBank/DDBJ databases">
        <authorList>
            <person name="Palmer J.M."/>
        </authorList>
    </citation>
    <scope>NUCLEOTIDE SEQUENCE</scope>
    <source>
        <strain evidence="5">SCRP23</strain>
    </source>
</reference>
<keyword evidence="2 5" id="KW-0812">Transmembrane</keyword>
<evidence type="ECO:0000256" key="4">
    <source>
        <dbReference type="ARBA" id="ARBA00023136"/>
    </source>
</evidence>
<dbReference type="Proteomes" id="UP000693981">
    <property type="component" value="Unassembled WGS sequence"/>
</dbReference>
<evidence type="ECO:0000313" key="5">
    <source>
        <dbReference type="EMBL" id="KAG7395873.1"/>
    </source>
</evidence>
<gene>
    <name evidence="5" type="primary">TMCO4_2</name>
    <name evidence="5" type="ORF">PHYBOEH_003077</name>
</gene>
<evidence type="ECO:0000313" key="6">
    <source>
        <dbReference type="Proteomes" id="UP000693981"/>
    </source>
</evidence>
<comment type="caution">
    <text evidence="5">The sequence shown here is derived from an EMBL/GenBank/DDBJ whole genome shotgun (WGS) entry which is preliminary data.</text>
</comment>
<evidence type="ECO:0000256" key="2">
    <source>
        <dbReference type="ARBA" id="ARBA00022692"/>
    </source>
</evidence>
<organism evidence="5 6">
    <name type="scientific">Phytophthora boehmeriae</name>
    <dbReference type="NCBI Taxonomy" id="109152"/>
    <lineage>
        <taxon>Eukaryota</taxon>
        <taxon>Sar</taxon>
        <taxon>Stramenopiles</taxon>
        <taxon>Oomycota</taxon>
        <taxon>Peronosporomycetes</taxon>
        <taxon>Peronosporales</taxon>
        <taxon>Peronosporaceae</taxon>
        <taxon>Phytophthora</taxon>
    </lineage>
</organism>
<dbReference type="OrthoDB" id="277931at2759"/>
<keyword evidence="6" id="KW-1185">Reference proteome</keyword>
<comment type="subcellular location">
    <subcellularLocation>
        <location evidence="1">Membrane</location>
        <topology evidence="1">Multi-pass membrane protein</topology>
    </subcellularLocation>
</comment>
<dbReference type="GO" id="GO:0016020">
    <property type="term" value="C:membrane"/>
    <property type="evidence" value="ECO:0007669"/>
    <property type="project" value="UniProtKB-SubCell"/>
</dbReference>
<dbReference type="AlphaFoldDB" id="A0A8T1WVI6"/>
<name>A0A8T1WVI6_9STRA</name>
<protein>
    <submittedName>
        <fullName evidence="5">Transmembrane and coiled-coil domain-containing protein 4</fullName>
    </submittedName>
</protein>